<evidence type="ECO:0000256" key="1">
    <source>
        <dbReference type="SAM" id="MobiDB-lite"/>
    </source>
</evidence>
<dbReference type="EMBL" id="DRLF01000042">
    <property type="protein sequence ID" value="HEC05426.1"/>
    <property type="molecule type" value="Genomic_DNA"/>
</dbReference>
<evidence type="ECO:0000259" key="2">
    <source>
        <dbReference type="Pfam" id="PF13511"/>
    </source>
</evidence>
<evidence type="ECO:0000313" key="3">
    <source>
        <dbReference type="EMBL" id="HEC05426.1"/>
    </source>
</evidence>
<dbReference type="Proteomes" id="UP000886339">
    <property type="component" value="Unassembled WGS sequence"/>
</dbReference>
<gene>
    <name evidence="3" type="ORF">ENJ12_01110</name>
</gene>
<reference evidence="3" key="1">
    <citation type="journal article" date="2020" name="mSystems">
        <title>Genome- and Community-Level Interaction Insights into Carbon Utilization and Element Cycling Functions of Hydrothermarchaeota in Hydrothermal Sediment.</title>
        <authorList>
            <person name="Zhou Z."/>
            <person name="Liu Y."/>
            <person name="Xu W."/>
            <person name="Pan J."/>
            <person name="Luo Z.H."/>
            <person name="Li M."/>
        </authorList>
    </citation>
    <scope>NUCLEOTIDE SEQUENCE [LARGE SCALE GENOMIC DNA]</scope>
    <source>
        <strain evidence="3">HyVt-458</strain>
    </source>
</reference>
<comment type="caution">
    <text evidence="3">The sequence shown here is derived from an EMBL/GenBank/DDBJ whole genome shotgun (WGS) entry which is preliminary data.</text>
</comment>
<sequence>MVHKNDSLFHEGVQVKRTIVAGLAAALLLAGLAEAKVYKWVDESGKVVFSQTPPPENVPAEEVQVNAPPPATAPKEAEKETVDEKVKGNPALDPELRREYCEKGRKNLEILESAKPGAGFFTEDKKLVKFTPEEKALRMKEAEAAIKAYCD</sequence>
<dbReference type="Pfam" id="PF13511">
    <property type="entry name" value="DUF4124"/>
    <property type="match status" value="1"/>
</dbReference>
<accession>A0A831RR27</accession>
<dbReference type="InterPro" id="IPR025392">
    <property type="entry name" value="DUF4124"/>
</dbReference>
<name>A0A831RR27_9GAMM</name>
<feature type="compositionally biased region" description="Basic and acidic residues" evidence="1">
    <location>
        <begin position="75"/>
        <end position="87"/>
    </location>
</feature>
<feature type="domain" description="DUF4124" evidence="2">
    <location>
        <begin position="24"/>
        <end position="78"/>
    </location>
</feature>
<dbReference type="AlphaFoldDB" id="A0A831RR27"/>
<organism evidence="3">
    <name type="scientific">Thiolapillus brandeum</name>
    <dbReference type="NCBI Taxonomy" id="1076588"/>
    <lineage>
        <taxon>Bacteria</taxon>
        <taxon>Pseudomonadati</taxon>
        <taxon>Pseudomonadota</taxon>
        <taxon>Gammaproteobacteria</taxon>
        <taxon>Chromatiales</taxon>
        <taxon>Sedimenticolaceae</taxon>
        <taxon>Thiolapillus</taxon>
    </lineage>
</organism>
<feature type="region of interest" description="Disordered" evidence="1">
    <location>
        <begin position="49"/>
        <end position="97"/>
    </location>
</feature>
<proteinExistence type="predicted"/>
<protein>
    <submittedName>
        <fullName evidence="3">DUF4124 domain-containing protein</fullName>
    </submittedName>
</protein>